<dbReference type="GO" id="GO:0003676">
    <property type="term" value="F:nucleic acid binding"/>
    <property type="evidence" value="ECO:0007669"/>
    <property type="project" value="InterPro"/>
</dbReference>
<feature type="non-terminal residue" evidence="4">
    <location>
        <position position="1"/>
    </location>
</feature>
<dbReference type="InterPro" id="IPR036875">
    <property type="entry name" value="Znf_CCHC_sf"/>
</dbReference>
<feature type="region of interest" description="Disordered" evidence="2">
    <location>
        <begin position="19"/>
        <end position="53"/>
    </location>
</feature>
<dbReference type="GO" id="GO:0008270">
    <property type="term" value="F:zinc ion binding"/>
    <property type="evidence" value="ECO:0007669"/>
    <property type="project" value="UniProtKB-KW"/>
</dbReference>
<comment type="caution">
    <text evidence="4">The sequence shown here is derived from an EMBL/GenBank/DDBJ whole genome shotgun (WGS) entry which is preliminary data.</text>
</comment>
<protein>
    <recommendedName>
        <fullName evidence="3">CCHC-type domain-containing protein</fullName>
    </recommendedName>
</protein>
<name>A0A6L2JLV0_TANCI</name>
<evidence type="ECO:0000259" key="3">
    <source>
        <dbReference type="PROSITE" id="PS50158"/>
    </source>
</evidence>
<proteinExistence type="predicted"/>
<keyword evidence="1" id="KW-0479">Metal-binding</keyword>
<dbReference type="SUPFAM" id="SSF57756">
    <property type="entry name" value="Retrovirus zinc finger-like domains"/>
    <property type="match status" value="1"/>
</dbReference>
<organism evidence="4">
    <name type="scientific">Tanacetum cinerariifolium</name>
    <name type="common">Dalmatian daisy</name>
    <name type="synonym">Chrysanthemum cinerariifolium</name>
    <dbReference type="NCBI Taxonomy" id="118510"/>
    <lineage>
        <taxon>Eukaryota</taxon>
        <taxon>Viridiplantae</taxon>
        <taxon>Streptophyta</taxon>
        <taxon>Embryophyta</taxon>
        <taxon>Tracheophyta</taxon>
        <taxon>Spermatophyta</taxon>
        <taxon>Magnoliopsida</taxon>
        <taxon>eudicotyledons</taxon>
        <taxon>Gunneridae</taxon>
        <taxon>Pentapetalae</taxon>
        <taxon>asterids</taxon>
        <taxon>campanulids</taxon>
        <taxon>Asterales</taxon>
        <taxon>Asteraceae</taxon>
        <taxon>Asteroideae</taxon>
        <taxon>Anthemideae</taxon>
        <taxon>Anthemidinae</taxon>
        <taxon>Tanacetum</taxon>
    </lineage>
</organism>
<evidence type="ECO:0000256" key="1">
    <source>
        <dbReference type="PROSITE-ProRule" id="PRU00047"/>
    </source>
</evidence>
<keyword evidence="1" id="KW-0862">Zinc</keyword>
<evidence type="ECO:0000313" key="4">
    <source>
        <dbReference type="EMBL" id="GEU37567.1"/>
    </source>
</evidence>
<dbReference type="EMBL" id="BKCJ010000946">
    <property type="protein sequence ID" value="GEU37567.1"/>
    <property type="molecule type" value="Genomic_DNA"/>
</dbReference>
<dbReference type="AlphaFoldDB" id="A0A6L2JLV0"/>
<evidence type="ECO:0000256" key="2">
    <source>
        <dbReference type="SAM" id="MobiDB-lite"/>
    </source>
</evidence>
<dbReference type="InterPro" id="IPR001878">
    <property type="entry name" value="Znf_CCHC"/>
</dbReference>
<gene>
    <name evidence="4" type="ORF">Tci_009545</name>
</gene>
<reference evidence="4" key="1">
    <citation type="journal article" date="2019" name="Sci. Rep.">
        <title>Draft genome of Tanacetum cinerariifolium, the natural source of mosquito coil.</title>
        <authorList>
            <person name="Yamashiro T."/>
            <person name="Shiraishi A."/>
            <person name="Satake H."/>
            <person name="Nakayama K."/>
        </authorList>
    </citation>
    <scope>NUCLEOTIDE SEQUENCE</scope>
</reference>
<dbReference type="Gene3D" id="4.10.60.10">
    <property type="entry name" value="Zinc finger, CCHC-type"/>
    <property type="match status" value="1"/>
</dbReference>
<sequence>IDKMRQRHNDFLDDYFESLDKERVDREGEEPRAPKDPTKEEEEDSKSLESYQWNGGKTCAPIAVDKEKEKREHFGIKLEKEEYCKEQHSSYYGKDKSQITCYKCHDLGHYVFDCQRKNKNKDQSMYSSYKEASTSRLSDKGDTHSITSDDFVIIT</sequence>
<feature type="domain" description="CCHC-type" evidence="3">
    <location>
        <begin position="101"/>
        <end position="116"/>
    </location>
</feature>
<keyword evidence="1" id="KW-0863">Zinc-finger</keyword>
<dbReference type="PROSITE" id="PS50158">
    <property type="entry name" value="ZF_CCHC"/>
    <property type="match status" value="1"/>
</dbReference>
<accession>A0A6L2JLV0</accession>
<feature type="compositionally biased region" description="Basic and acidic residues" evidence="2">
    <location>
        <begin position="19"/>
        <end position="38"/>
    </location>
</feature>